<reference evidence="2 3" key="1">
    <citation type="submission" date="2019-12" db="EMBL/GenBank/DDBJ databases">
        <authorList>
            <person name="Reyes-Prieto M."/>
        </authorList>
    </citation>
    <scope>NUCLEOTIDE SEQUENCE [LARGE SCALE GENOMIC DNA]</scope>
    <source>
        <strain evidence="2">HF14-78462</strain>
    </source>
</reference>
<name>A0A5S9ND91_9HYPH</name>
<feature type="signal peptide" evidence="1">
    <location>
        <begin position="1"/>
        <end position="23"/>
    </location>
</feature>
<dbReference type="AlphaFoldDB" id="A0A5S9ND91"/>
<evidence type="ECO:0000313" key="3">
    <source>
        <dbReference type="Proteomes" id="UP000433050"/>
    </source>
</evidence>
<dbReference type="Gene3D" id="3.90.420.10">
    <property type="entry name" value="Oxidoreductase, molybdopterin-binding domain"/>
    <property type="match status" value="1"/>
</dbReference>
<keyword evidence="1" id="KW-0732">Signal</keyword>
<dbReference type="RefSeq" id="WP_159597878.1">
    <property type="nucleotide sequence ID" value="NZ_CACSAS010000001.1"/>
</dbReference>
<evidence type="ECO:0000313" key="2">
    <source>
        <dbReference type="EMBL" id="CAA0088089.1"/>
    </source>
</evidence>
<dbReference type="EMBL" id="CACSAS010000001">
    <property type="protein sequence ID" value="CAA0088089.1"/>
    <property type="molecule type" value="Genomic_DNA"/>
</dbReference>
<gene>
    <name evidence="2" type="ORF">STARVERO_00627</name>
</gene>
<sequence>MPLPRLIPALPVLLALLAVPAAARDPVMLVGPAPGQEVALPLDALHALPAETREVAFLTSKGEEKARYTGTRLWDLLAGHGFVDPANHPALLRTLVVVTAGDGYTLVLAAADLAPELGDTPVLLAYAREGEARAADRLPRLIVPGDRRGARNVFDIARISVRVLDPIPQEKTP</sequence>
<feature type="chain" id="PRO_5025066162" description="Oxidoreductase molybdopterin-binding domain-containing protein" evidence="1">
    <location>
        <begin position="24"/>
        <end position="173"/>
    </location>
</feature>
<protein>
    <recommendedName>
        <fullName evidence="4">Oxidoreductase molybdopterin-binding domain-containing protein</fullName>
    </recommendedName>
</protein>
<dbReference type="Proteomes" id="UP000433050">
    <property type="component" value="Unassembled WGS sequence"/>
</dbReference>
<organism evidence="2 3">
    <name type="scientific">Starkeya nomas</name>
    <dbReference type="NCBI Taxonomy" id="2666134"/>
    <lineage>
        <taxon>Bacteria</taxon>
        <taxon>Pseudomonadati</taxon>
        <taxon>Pseudomonadota</taxon>
        <taxon>Alphaproteobacteria</taxon>
        <taxon>Hyphomicrobiales</taxon>
        <taxon>Xanthobacteraceae</taxon>
        <taxon>Starkeya</taxon>
    </lineage>
</organism>
<dbReference type="InterPro" id="IPR036374">
    <property type="entry name" value="OxRdtase_Mopterin-bd_sf"/>
</dbReference>
<proteinExistence type="predicted"/>
<dbReference type="SUPFAM" id="SSF56524">
    <property type="entry name" value="Oxidoreductase molybdopterin-binding domain"/>
    <property type="match status" value="1"/>
</dbReference>
<evidence type="ECO:0000256" key="1">
    <source>
        <dbReference type="SAM" id="SignalP"/>
    </source>
</evidence>
<keyword evidence="3" id="KW-1185">Reference proteome</keyword>
<accession>A0A5S9ND91</accession>
<evidence type="ECO:0008006" key="4">
    <source>
        <dbReference type="Google" id="ProtNLM"/>
    </source>
</evidence>